<comment type="caution">
    <text evidence="6">The sequence shown here is derived from an EMBL/GenBank/DDBJ whole genome shotgun (WGS) entry which is preliminary data.</text>
</comment>
<dbReference type="Gene3D" id="3.40.50.300">
    <property type="entry name" value="P-loop containing nucleotide triphosphate hydrolases"/>
    <property type="match status" value="1"/>
</dbReference>
<keyword evidence="7" id="KW-1185">Reference proteome</keyword>
<keyword evidence="2" id="KW-0813">Transport</keyword>
<evidence type="ECO:0000256" key="3">
    <source>
        <dbReference type="ARBA" id="ARBA00022741"/>
    </source>
</evidence>
<dbReference type="PIRSF" id="PIRSF039085">
    <property type="entry name" value="ABC_ATPase_HisP"/>
    <property type="match status" value="1"/>
</dbReference>
<dbReference type="PANTHER" id="PTHR43166:SF4">
    <property type="entry name" value="PHOSPHONATES IMPORT ATP-BINDING PROTEIN PHNC"/>
    <property type="match status" value="1"/>
</dbReference>
<dbReference type="EMBL" id="JANFQF010000005">
    <property type="protein sequence ID" value="MCQ4119155.1"/>
    <property type="molecule type" value="Genomic_DNA"/>
</dbReference>
<dbReference type="InterPro" id="IPR030679">
    <property type="entry name" value="ABC_ATPase_HisP-typ"/>
</dbReference>
<comment type="similarity">
    <text evidence="1">Belongs to the ABC transporter superfamily.</text>
</comment>
<dbReference type="PROSITE" id="PS50893">
    <property type="entry name" value="ABC_TRANSPORTER_2"/>
    <property type="match status" value="1"/>
</dbReference>
<organism evidence="6 7">
    <name type="scientific">Rhodococcus tibetensis</name>
    <dbReference type="NCBI Taxonomy" id="2965064"/>
    <lineage>
        <taxon>Bacteria</taxon>
        <taxon>Bacillati</taxon>
        <taxon>Actinomycetota</taxon>
        <taxon>Actinomycetes</taxon>
        <taxon>Mycobacteriales</taxon>
        <taxon>Nocardiaceae</taxon>
        <taxon>Rhodococcus</taxon>
    </lineage>
</organism>
<dbReference type="InterPro" id="IPR003439">
    <property type="entry name" value="ABC_transporter-like_ATP-bd"/>
</dbReference>
<dbReference type="CDD" id="cd03262">
    <property type="entry name" value="ABC_HisP_GlnQ"/>
    <property type="match status" value="1"/>
</dbReference>
<protein>
    <submittedName>
        <fullName evidence="6">Amino acid ABC transporter ATP-binding protein</fullName>
    </submittedName>
</protein>
<feature type="domain" description="ABC transporter" evidence="5">
    <location>
        <begin position="2"/>
        <end position="246"/>
    </location>
</feature>
<dbReference type="GO" id="GO:0005524">
    <property type="term" value="F:ATP binding"/>
    <property type="evidence" value="ECO:0007669"/>
    <property type="project" value="UniProtKB-KW"/>
</dbReference>
<gene>
    <name evidence="6" type="ORF">NOF53_08215</name>
</gene>
<accession>A0ABT1QDG9</accession>
<evidence type="ECO:0000313" key="7">
    <source>
        <dbReference type="Proteomes" id="UP001524501"/>
    </source>
</evidence>
<dbReference type="InterPro" id="IPR003593">
    <property type="entry name" value="AAA+_ATPase"/>
</dbReference>
<evidence type="ECO:0000256" key="4">
    <source>
        <dbReference type="ARBA" id="ARBA00022840"/>
    </source>
</evidence>
<dbReference type="SMART" id="SM00382">
    <property type="entry name" value="AAA"/>
    <property type="match status" value="1"/>
</dbReference>
<reference evidence="6 7" key="1">
    <citation type="submission" date="2022-07" db="EMBL/GenBank/DDBJ databases">
        <title>Degradation activity of malathion, p-nitrophenol and potential low-temperature adaptation strategy of Rhodococcus sp. FXJ9.536.</title>
        <authorList>
            <person name="Huang J."/>
            <person name="Huang Y."/>
        </authorList>
    </citation>
    <scope>NUCLEOTIDE SEQUENCE [LARGE SCALE GENOMIC DNA]</scope>
    <source>
        <strain evidence="6 7">FXJ9.536</strain>
    </source>
</reference>
<dbReference type="InterPro" id="IPR017871">
    <property type="entry name" value="ABC_transporter-like_CS"/>
</dbReference>
<name>A0ABT1QDG9_9NOCA</name>
<evidence type="ECO:0000313" key="6">
    <source>
        <dbReference type="EMBL" id="MCQ4119155.1"/>
    </source>
</evidence>
<dbReference type="Pfam" id="PF00005">
    <property type="entry name" value="ABC_tran"/>
    <property type="match status" value="1"/>
</dbReference>
<evidence type="ECO:0000256" key="2">
    <source>
        <dbReference type="ARBA" id="ARBA00022448"/>
    </source>
</evidence>
<sequence length="250" mass="27360">MVKADQVCKNFGALKVLKGISLEIGRGQVLCLVGPSGSGKSTFLRCINHLEQVNAGRLYVDGELVGYSERGGKLYELHPRAAARQRRDIGMVFQHFNLFPHRTALENIIEAPTQVKRLNKKKAVERGRELLAQVGLSEKADAYPAQLSGGQQQRVAIARALAMDPKLMLFDEPTSALDPELVGEVLTVMKDLAAGGMTMVVVTHEMGFAREVADQLVFMDAGVVVESGEPRELLANPQHDRTKAFLSKLL</sequence>
<dbReference type="PANTHER" id="PTHR43166">
    <property type="entry name" value="AMINO ACID IMPORT ATP-BINDING PROTEIN"/>
    <property type="match status" value="1"/>
</dbReference>
<evidence type="ECO:0000256" key="1">
    <source>
        <dbReference type="ARBA" id="ARBA00005417"/>
    </source>
</evidence>
<dbReference type="PROSITE" id="PS00211">
    <property type="entry name" value="ABC_TRANSPORTER_1"/>
    <property type="match status" value="1"/>
</dbReference>
<dbReference type="Proteomes" id="UP001524501">
    <property type="component" value="Unassembled WGS sequence"/>
</dbReference>
<dbReference type="SUPFAM" id="SSF52540">
    <property type="entry name" value="P-loop containing nucleoside triphosphate hydrolases"/>
    <property type="match status" value="1"/>
</dbReference>
<dbReference type="InterPro" id="IPR027417">
    <property type="entry name" value="P-loop_NTPase"/>
</dbReference>
<evidence type="ECO:0000259" key="5">
    <source>
        <dbReference type="PROSITE" id="PS50893"/>
    </source>
</evidence>
<keyword evidence="4 6" id="KW-0067">ATP-binding</keyword>
<dbReference type="InterPro" id="IPR050086">
    <property type="entry name" value="MetN_ABC_transporter-like"/>
</dbReference>
<keyword evidence="3" id="KW-0547">Nucleotide-binding</keyword>
<proteinExistence type="inferred from homology"/>